<dbReference type="Proteomes" id="UP000534870">
    <property type="component" value="Unassembled WGS sequence"/>
</dbReference>
<dbReference type="SUPFAM" id="SSF53901">
    <property type="entry name" value="Thiolase-like"/>
    <property type="match status" value="1"/>
</dbReference>
<dbReference type="PANTHER" id="PTHR11712">
    <property type="entry name" value="POLYKETIDE SYNTHASE-RELATED"/>
    <property type="match status" value="1"/>
</dbReference>
<dbReference type="Pfam" id="PF02801">
    <property type="entry name" value="Ketoacyl-synt_C"/>
    <property type="match status" value="1"/>
</dbReference>
<feature type="domain" description="Ketosynthase family 3 (KS3)" evidence="2">
    <location>
        <begin position="1"/>
        <end position="155"/>
    </location>
</feature>
<dbReference type="GO" id="GO:0006633">
    <property type="term" value="P:fatty acid biosynthetic process"/>
    <property type="evidence" value="ECO:0007669"/>
    <property type="project" value="TreeGrafter"/>
</dbReference>
<keyword evidence="1" id="KW-0808">Transferase</keyword>
<comment type="caution">
    <text evidence="3">The sequence shown here is derived from an EMBL/GenBank/DDBJ whole genome shotgun (WGS) entry which is preliminary data.</text>
</comment>
<evidence type="ECO:0000313" key="3">
    <source>
        <dbReference type="EMBL" id="NVN09752.1"/>
    </source>
</evidence>
<name>A0A7Y7ISZ4_9PROT</name>
<dbReference type="InterPro" id="IPR016039">
    <property type="entry name" value="Thiolase-like"/>
</dbReference>
<dbReference type="InterPro" id="IPR014031">
    <property type="entry name" value="Ketoacyl_synth_C"/>
</dbReference>
<sequence length="156" mass="16306">RAMARWLGYGVSSDGHHMSTPDPEARGATRAMVEALRHAGLDPSEIDYVNLHGTGTIANDAMEDRAVHAVFGDAVPCASTKGWTGHTLGASGIVEALFSVLMMRDGFLAGCLGVEIVDPMFRSHVLTGNRAATPRAIMSNAFGFGGTNCSLVFGAA</sequence>
<dbReference type="GO" id="GO:0004315">
    <property type="term" value="F:3-oxoacyl-[acyl-carrier-protein] synthase activity"/>
    <property type="evidence" value="ECO:0007669"/>
    <property type="project" value="TreeGrafter"/>
</dbReference>
<dbReference type="AlphaFoldDB" id="A0A7Y7ISZ4"/>
<evidence type="ECO:0000259" key="2">
    <source>
        <dbReference type="PROSITE" id="PS52004"/>
    </source>
</evidence>
<feature type="non-terminal residue" evidence="3">
    <location>
        <position position="1"/>
    </location>
</feature>
<reference evidence="3 4" key="1">
    <citation type="submission" date="2020-06" db="EMBL/GenBank/DDBJ databases">
        <title>Description of novel acetic acid bacteria.</title>
        <authorList>
            <person name="Sombolestani A."/>
        </authorList>
    </citation>
    <scope>NUCLEOTIDE SEQUENCE [LARGE SCALE GENOMIC DNA]</scope>
    <source>
        <strain evidence="3 4">LMG 31431</strain>
    </source>
</reference>
<dbReference type="InterPro" id="IPR000794">
    <property type="entry name" value="Beta-ketoacyl_synthase"/>
</dbReference>
<evidence type="ECO:0000313" key="4">
    <source>
        <dbReference type="Proteomes" id="UP000534870"/>
    </source>
</evidence>
<proteinExistence type="predicted"/>
<protein>
    <submittedName>
        <fullName evidence="3">Beta-ketoacyl-[acyl-carrier-protein] synthase II</fullName>
    </submittedName>
</protein>
<dbReference type="PANTHER" id="PTHR11712:SF320">
    <property type="entry name" value="BETA-KETOACYL SYNTHASE"/>
    <property type="match status" value="1"/>
</dbReference>
<accession>A0A7Y7ISZ4</accession>
<dbReference type="PROSITE" id="PS52004">
    <property type="entry name" value="KS3_2"/>
    <property type="match status" value="1"/>
</dbReference>
<evidence type="ECO:0000256" key="1">
    <source>
        <dbReference type="ARBA" id="ARBA00022679"/>
    </source>
</evidence>
<dbReference type="Gene3D" id="3.40.47.10">
    <property type="match status" value="1"/>
</dbReference>
<gene>
    <name evidence="3" type="ORF">HUK84_01065</name>
</gene>
<organism evidence="3 4">
    <name type="scientific">Nguyenibacter vanlangensis</name>
    <dbReference type="NCBI Taxonomy" id="1216886"/>
    <lineage>
        <taxon>Bacteria</taxon>
        <taxon>Pseudomonadati</taxon>
        <taxon>Pseudomonadota</taxon>
        <taxon>Alphaproteobacteria</taxon>
        <taxon>Acetobacterales</taxon>
        <taxon>Acetobacteraceae</taxon>
        <taxon>Nguyenibacter</taxon>
    </lineage>
</organism>
<dbReference type="GO" id="GO:0005829">
    <property type="term" value="C:cytosol"/>
    <property type="evidence" value="ECO:0007669"/>
    <property type="project" value="TreeGrafter"/>
</dbReference>
<dbReference type="InterPro" id="IPR020841">
    <property type="entry name" value="PKS_Beta-ketoAc_synthase_dom"/>
</dbReference>
<dbReference type="EMBL" id="JABXXP010000004">
    <property type="protein sequence ID" value="NVN09752.1"/>
    <property type="molecule type" value="Genomic_DNA"/>
</dbReference>